<dbReference type="InterPro" id="IPR011009">
    <property type="entry name" value="Kinase-like_dom_sf"/>
</dbReference>
<dbReference type="AlphaFoldDB" id="A0A0X3NTJ7"/>
<gene>
    <name evidence="8" type="primary">PAN3</name>
    <name evidence="8" type="ORF">TR153094</name>
</gene>
<reference evidence="8" key="1">
    <citation type="submission" date="2016-01" db="EMBL/GenBank/DDBJ databases">
        <title>Reference transcriptome for the parasite Schistocephalus solidus: insights into the molecular evolution of parasitism.</title>
        <authorList>
            <person name="Hebert F.O."/>
            <person name="Grambauer S."/>
            <person name="Barber I."/>
            <person name="Landry C.R."/>
            <person name="Aubin-Horth N."/>
        </authorList>
    </citation>
    <scope>NUCLEOTIDE SEQUENCE</scope>
</reference>
<protein>
    <submittedName>
        <fullName evidence="8">PAB-dependent poly(A)-specific ribonuclease subunit PAN3</fullName>
    </submittedName>
</protein>
<dbReference type="PANTHER" id="PTHR12272:SF11">
    <property type="entry name" value="PAN2-PAN3 DEADENYLATION COMPLEX SUBUNIT PAN3"/>
    <property type="match status" value="1"/>
</dbReference>
<evidence type="ECO:0000256" key="3">
    <source>
        <dbReference type="ARBA" id="ARBA00022664"/>
    </source>
</evidence>
<comment type="subcellular location">
    <subcellularLocation>
        <location evidence="1">Cytoplasm</location>
    </subcellularLocation>
</comment>
<evidence type="ECO:0000256" key="4">
    <source>
        <dbReference type="ARBA" id="ARBA00022741"/>
    </source>
</evidence>
<keyword evidence="5" id="KW-0067">ATP-binding</keyword>
<dbReference type="InterPro" id="IPR041332">
    <property type="entry name" value="Pan3_CK"/>
</dbReference>
<evidence type="ECO:0000256" key="1">
    <source>
        <dbReference type="ARBA" id="ARBA00004496"/>
    </source>
</evidence>
<evidence type="ECO:0000259" key="7">
    <source>
        <dbReference type="PROSITE" id="PS50011"/>
    </source>
</evidence>
<evidence type="ECO:0000256" key="5">
    <source>
        <dbReference type="ARBA" id="ARBA00022840"/>
    </source>
</evidence>
<dbReference type="PANTHER" id="PTHR12272">
    <property type="entry name" value="DEADENYLATION COMPLEX SUBUNIT PAN3"/>
    <property type="match status" value="1"/>
</dbReference>
<sequence>MTNYFPSGIRASGFPPRFPFPPSGVNNSEYPDVSTLSISLANACLSPSSNASDPLQRFTQARSFGSMVSGNNQFGQQSNANNNSWLDRSSILSHLAETGASLNSTALEGKLHGTPQDELIKTAFLANRLSGRGNNSDLLLDMKPNPIPGRHFSGGRPVIDADGFNPLSNASSNESKVQDHLNHFPSLSSRHLTADEGVTIGFPNNSPSNLPLPSFYHLSDDPHPKTSVSDNFAANTWLVNPPAPSDSGAHLRTGRVHEIKVKVIPERAMTTSYMDQALRQDLHNKLKASLLTPSENSKFPTALGAYDTVTPIEASSNPRVSEALGFPTQCFRAWSPRLAAPVLLRRVVLPKSAPPLPNEAYYLAKQLCDFEHPCVVHLRDVFPTNDFSDNSLIFVYDYWPCSTTLQSLHLSGSPKSSSVHHFAQSSNSNESPKLDLLPEKTAWMYLVQLTQALRFTHKQANRSIGMLHPSKILVQDRNRLLINCFGLRDILTHNPAADTVAQEKLADFVALGKLMLTVIFGTTSAIQRPNAIQLISQVYKKELANLISDLLAGTFASVDTLTMVTAPYAYDHLASLYSFNDFLEQQLLREMECERLFRLICKLNSVVERNE</sequence>
<dbReference type="EMBL" id="GEEE01020317">
    <property type="protein sequence ID" value="JAP42908.1"/>
    <property type="molecule type" value="Transcribed_RNA"/>
</dbReference>
<dbReference type="Gene3D" id="1.20.5.5160">
    <property type="match status" value="1"/>
</dbReference>
<dbReference type="Gene3D" id="1.10.510.10">
    <property type="entry name" value="Transferase(Phosphotransferase) domain 1"/>
    <property type="match status" value="1"/>
</dbReference>
<keyword evidence="2" id="KW-0963">Cytoplasm</keyword>
<accession>A0A0X3NTJ7</accession>
<dbReference type="GO" id="GO:0005524">
    <property type="term" value="F:ATP binding"/>
    <property type="evidence" value="ECO:0007669"/>
    <property type="project" value="UniProtKB-KW"/>
</dbReference>
<dbReference type="GO" id="GO:0000932">
    <property type="term" value="C:P-body"/>
    <property type="evidence" value="ECO:0007669"/>
    <property type="project" value="TreeGrafter"/>
</dbReference>
<dbReference type="InterPro" id="IPR030844">
    <property type="entry name" value="PAN3"/>
</dbReference>
<dbReference type="GO" id="GO:0008143">
    <property type="term" value="F:poly(A) binding"/>
    <property type="evidence" value="ECO:0007669"/>
    <property type="project" value="TreeGrafter"/>
</dbReference>
<dbReference type="Pfam" id="PF18101">
    <property type="entry name" value="Pan3_CK"/>
    <property type="match status" value="1"/>
</dbReference>
<organism evidence="8">
    <name type="scientific">Schistocephalus solidus</name>
    <name type="common">Tapeworm</name>
    <dbReference type="NCBI Taxonomy" id="70667"/>
    <lineage>
        <taxon>Eukaryota</taxon>
        <taxon>Metazoa</taxon>
        <taxon>Spiralia</taxon>
        <taxon>Lophotrochozoa</taxon>
        <taxon>Platyhelminthes</taxon>
        <taxon>Cestoda</taxon>
        <taxon>Eucestoda</taxon>
        <taxon>Diphyllobothriidea</taxon>
        <taxon>Diphyllobothriidae</taxon>
        <taxon>Schistocephalus</taxon>
    </lineage>
</organism>
<dbReference type="PROSITE" id="PS50011">
    <property type="entry name" value="PROTEIN_KINASE_DOM"/>
    <property type="match status" value="1"/>
</dbReference>
<keyword evidence="6" id="KW-0175">Coiled coil</keyword>
<evidence type="ECO:0000256" key="6">
    <source>
        <dbReference type="ARBA" id="ARBA00023054"/>
    </source>
</evidence>
<keyword evidence="3" id="KW-0507">mRNA processing</keyword>
<dbReference type="GO" id="GO:0004672">
    <property type="term" value="F:protein kinase activity"/>
    <property type="evidence" value="ECO:0007669"/>
    <property type="project" value="InterPro"/>
</dbReference>
<evidence type="ECO:0000256" key="2">
    <source>
        <dbReference type="ARBA" id="ARBA00022490"/>
    </source>
</evidence>
<dbReference type="GO" id="GO:0031251">
    <property type="term" value="C:PAN complex"/>
    <property type="evidence" value="ECO:0007669"/>
    <property type="project" value="InterPro"/>
</dbReference>
<dbReference type="GO" id="GO:0000289">
    <property type="term" value="P:nuclear-transcribed mRNA poly(A) tail shortening"/>
    <property type="evidence" value="ECO:0007669"/>
    <property type="project" value="InterPro"/>
</dbReference>
<feature type="domain" description="Protein kinase" evidence="7">
    <location>
        <begin position="306"/>
        <end position="611"/>
    </location>
</feature>
<evidence type="ECO:0000313" key="8">
    <source>
        <dbReference type="EMBL" id="JAP42908.1"/>
    </source>
</evidence>
<name>A0A0X3NTJ7_SCHSO</name>
<dbReference type="SUPFAM" id="SSF56112">
    <property type="entry name" value="Protein kinase-like (PK-like)"/>
    <property type="match status" value="1"/>
</dbReference>
<dbReference type="GO" id="GO:0006397">
    <property type="term" value="P:mRNA processing"/>
    <property type="evidence" value="ECO:0007669"/>
    <property type="project" value="UniProtKB-KW"/>
</dbReference>
<keyword evidence="4" id="KW-0547">Nucleotide-binding</keyword>
<proteinExistence type="predicted"/>
<dbReference type="InterPro" id="IPR000719">
    <property type="entry name" value="Prot_kinase_dom"/>
</dbReference>